<proteinExistence type="predicted"/>
<dbReference type="Pfam" id="PF00001">
    <property type="entry name" value="7tm_1"/>
    <property type="match status" value="1"/>
</dbReference>
<keyword evidence="7" id="KW-0807">Transducer</keyword>
<dbReference type="RefSeq" id="XP_003118200.2">
    <property type="nucleotide sequence ID" value="XM_003118152.2"/>
</dbReference>
<feature type="compositionally biased region" description="Low complexity" evidence="8">
    <location>
        <begin position="380"/>
        <end position="391"/>
    </location>
</feature>
<feature type="transmembrane region" description="Helical" evidence="9">
    <location>
        <begin position="294"/>
        <end position="314"/>
    </location>
</feature>
<evidence type="ECO:0000256" key="9">
    <source>
        <dbReference type="SAM" id="Phobius"/>
    </source>
</evidence>
<keyword evidence="4" id="KW-0297">G-protein coupled receptor</keyword>
<evidence type="ECO:0000256" key="6">
    <source>
        <dbReference type="ARBA" id="ARBA00023170"/>
    </source>
</evidence>
<keyword evidence="2 9" id="KW-0812">Transmembrane</keyword>
<dbReference type="GeneID" id="9822462"/>
<sequence>MAVTVEYVPEEDTLAIVTIRETQSASLRTTNAILIAALLISSYFLNVLFIVAVLITKSFRTTIYLMYCHLSFVNIIDLSFNIFFALIFVANGNWNLSNGWCTFNVAIQEFVHLHTLLVLMLIGAERALGIILGPEYVTHGHKYLSGLRITGVSMILSCVSITLASIVFMNVIPTKPFRNRYVCGIDGGGPIGYVIARLVVYFGCLAVILVAIGAILQRRTAASISPNTQEYAEFIKRNRAMQEHRSRAKLMILITCVFIGIEGPYITLCFFYETYNSREFSDVSIDLPQDADTLITWLKFVFPLLCPIIMLSWCNDVWTKVKEVMCCRSYDPPTIGHMPGLRENADMSPVMTVVGGENGLRIKSETQGYALRQSWNQTPSVSSYESEATSSGTHETNSTITPPQQSSAASTGGTTYPAEVLTPRESDTKPKTQKSAPSKIPRQIPQFKTKRSTSRTKKSTVASRRPA</sequence>
<evidence type="ECO:0000313" key="12">
    <source>
        <dbReference type="Proteomes" id="UP000483820"/>
    </source>
</evidence>
<accession>A0A6A5FYJ6</accession>
<feature type="transmembrane region" description="Helical" evidence="9">
    <location>
        <begin position="149"/>
        <end position="171"/>
    </location>
</feature>
<dbReference type="Proteomes" id="UP000483820">
    <property type="component" value="Chromosome X"/>
</dbReference>
<dbReference type="PANTHER" id="PTHR24238:SF57">
    <property type="entry name" value="G-PROTEIN COUPLED RECEPTOR 83"/>
    <property type="match status" value="1"/>
</dbReference>
<evidence type="ECO:0000256" key="7">
    <source>
        <dbReference type="ARBA" id="ARBA00023224"/>
    </source>
</evidence>
<dbReference type="GO" id="GO:0005886">
    <property type="term" value="C:plasma membrane"/>
    <property type="evidence" value="ECO:0007669"/>
    <property type="project" value="TreeGrafter"/>
</dbReference>
<feature type="domain" description="G-protein coupled receptors family 1 profile" evidence="10">
    <location>
        <begin position="45"/>
        <end position="310"/>
    </location>
</feature>
<feature type="transmembrane region" description="Helical" evidence="9">
    <location>
        <begin position="67"/>
        <end position="90"/>
    </location>
</feature>
<dbReference type="EMBL" id="WUAV01000006">
    <property type="protein sequence ID" value="KAF1747637.1"/>
    <property type="molecule type" value="Genomic_DNA"/>
</dbReference>
<feature type="transmembrane region" description="Helical" evidence="9">
    <location>
        <begin position="191"/>
        <end position="216"/>
    </location>
</feature>
<dbReference type="InterPro" id="IPR017452">
    <property type="entry name" value="GPCR_Rhodpsn_7TM"/>
</dbReference>
<evidence type="ECO:0000256" key="2">
    <source>
        <dbReference type="ARBA" id="ARBA00022692"/>
    </source>
</evidence>
<feature type="transmembrane region" description="Helical" evidence="9">
    <location>
        <begin position="32"/>
        <end position="55"/>
    </location>
</feature>
<feature type="region of interest" description="Disordered" evidence="8">
    <location>
        <begin position="380"/>
        <end position="467"/>
    </location>
</feature>
<dbReference type="InterPro" id="IPR000276">
    <property type="entry name" value="GPCR_Rhodpsn"/>
</dbReference>
<feature type="transmembrane region" description="Helical" evidence="9">
    <location>
        <begin position="110"/>
        <end position="128"/>
    </location>
</feature>
<name>A0A6A5FYJ6_CAERE</name>
<protein>
    <recommendedName>
        <fullName evidence="10">G-protein coupled receptors family 1 profile domain-containing protein</fullName>
    </recommendedName>
</protein>
<gene>
    <name evidence="11" type="ORF">GCK72_024102</name>
</gene>
<comment type="caution">
    <text evidence="11">The sequence shown here is derived from an EMBL/GenBank/DDBJ whole genome shotgun (WGS) entry which is preliminary data.</text>
</comment>
<evidence type="ECO:0000259" key="10">
    <source>
        <dbReference type="PROSITE" id="PS50262"/>
    </source>
</evidence>
<comment type="subcellular location">
    <subcellularLocation>
        <location evidence="1">Membrane</location>
        <topology evidence="1">Multi-pass membrane protein</topology>
    </subcellularLocation>
</comment>
<evidence type="ECO:0000256" key="4">
    <source>
        <dbReference type="ARBA" id="ARBA00023040"/>
    </source>
</evidence>
<evidence type="ECO:0000256" key="1">
    <source>
        <dbReference type="ARBA" id="ARBA00004141"/>
    </source>
</evidence>
<evidence type="ECO:0000256" key="8">
    <source>
        <dbReference type="SAM" id="MobiDB-lite"/>
    </source>
</evidence>
<feature type="compositionally biased region" description="Polar residues" evidence="8">
    <location>
        <begin position="392"/>
        <end position="414"/>
    </location>
</feature>
<evidence type="ECO:0000256" key="3">
    <source>
        <dbReference type="ARBA" id="ARBA00022989"/>
    </source>
</evidence>
<dbReference type="Gene3D" id="1.20.1070.10">
    <property type="entry name" value="Rhodopsin 7-helix transmembrane proteins"/>
    <property type="match status" value="1"/>
</dbReference>
<dbReference type="GO" id="GO:0008188">
    <property type="term" value="F:neuropeptide receptor activity"/>
    <property type="evidence" value="ECO:0007669"/>
    <property type="project" value="TreeGrafter"/>
</dbReference>
<dbReference type="KEGG" id="crq:GCK72_024102"/>
<dbReference type="CDD" id="cd00637">
    <property type="entry name" value="7tm_classA_rhodopsin-like"/>
    <property type="match status" value="1"/>
</dbReference>
<dbReference type="AlphaFoldDB" id="A0A6A5FYJ6"/>
<evidence type="ECO:0000313" key="11">
    <source>
        <dbReference type="EMBL" id="KAF1747637.1"/>
    </source>
</evidence>
<keyword evidence="5 9" id="KW-0472">Membrane</keyword>
<dbReference type="PANTHER" id="PTHR24238">
    <property type="entry name" value="G-PROTEIN COUPLED RECEPTOR"/>
    <property type="match status" value="1"/>
</dbReference>
<dbReference type="CTD" id="9822462"/>
<evidence type="ECO:0000256" key="5">
    <source>
        <dbReference type="ARBA" id="ARBA00023136"/>
    </source>
</evidence>
<organism evidence="11 12">
    <name type="scientific">Caenorhabditis remanei</name>
    <name type="common">Caenorhabditis vulgaris</name>
    <dbReference type="NCBI Taxonomy" id="31234"/>
    <lineage>
        <taxon>Eukaryota</taxon>
        <taxon>Metazoa</taxon>
        <taxon>Ecdysozoa</taxon>
        <taxon>Nematoda</taxon>
        <taxon>Chromadorea</taxon>
        <taxon>Rhabditida</taxon>
        <taxon>Rhabditina</taxon>
        <taxon>Rhabditomorpha</taxon>
        <taxon>Rhabditoidea</taxon>
        <taxon>Rhabditidae</taxon>
        <taxon>Peloderinae</taxon>
        <taxon>Caenorhabditis</taxon>
    </lineage>
</organism>
<dbReference type="SUPFAM" id="SSF81321">
    <property type="entry name" value="Family A G protein-coupled receptor-like"/>
    <property type="match status" value="1"/>
</dbReference>
<keyword evidence="6" id="KW-0675">Receptor</keyword>
<keyword evidence="3 9" id="KW-1133">Transmembrane helix</keyword>
<feature type="compositionally biased region" description="Basic residues" evidence="8">
    <location>
        <begin position="448"/>
        <end position="458"/>
    </location>
</feature>
<reference evidence="11 12" key="1">
    <citation type="submission" date="2019-12" db="EMBL/GenBank/DDBJ databases">
        <title>Chromosome-level assembly of the Caenorhabditis remanei genome.</title>
        <authorList>
            <person name="Teterina A.A."/>
            <person name="Willis J.H."/>
            <person name="Phillips P.C."/>
        </authorList>
    </citation>
    <scope>NUCLEOTIDE SEQUENCE [LARGE SCALE GENOMIC DNA]</scope>
    <source>
        <strain evidence="11 12">PX506</strain>
        <tissue evidence="11">Whole organism</tissue>
    </source>
</reference>
<feature type="transmembrane region" description="Helical" evidence="9">
    <location>
        <begin position="250"/>
        <end position="274"/>
    </location>
</feature>
<dbReference type="PROSITE" id="PS50262">
    <property type="entry name" value="G_PROTEIN_RECEP_F1_2"/>
    <property type="match status" value="1"/>
</dbReference>